<keyword evidence="3" id="KW-1185">Reference proteome</keyword>
<protein>
    <submittedName>
        <fullName evidence="2">HNH endonuclease</fullName>
    </submittedName>
</protein>
<sequence length="223" mass="25069">MDVATIIIQCEDYLFPTLKFSVRERVLYYHLIRCTHLEGKSSALFTLLPLANATGVSESSSREDIRSLNERGCIKIEDRSRNGHLVRVFLPEEIAGVLPAEQLVPEVDIETLDFYSNRQFVSSLLAREGQRCFYCLKSIRAESCELDHTIAQANGKNNSYRNVVCSCHECNTTKQAQAAVDFLRSLYRKGILSQTELENRLTALEQLQAGKLVPNVGAVKIAI</sequence>
<dbReference type="EMBL" id="QJKI01000036">
    <property type="protein sequence ID" value="PXX73990.1"/>
    <property type="molecule type" value="Genomic_DNA"/>
</dbReference>
<dbReference type="Gene3D" id="1.10.10.10">
    <property type="entry name" value="Winged helix-like DNA-binding domain superfamily/Winged helix DNA-binding domain"/>
    <property type="match status" value="1"/>
</dbReference>
<dbReference type="InterPro" id="IPR003615">
    <property type="entry name" value="HNH_nuc"/>
</dbReference>
<evidence type="ECO:0000259" key="1">
    <source>
        <dbReference type="SMART" id="SM00507"/>
    </source>
</evidence>
<dbReference type="AlphaFoldDB" id="A0A318KDM8"/>
<keyword evidence="2" id="KW-0540">Nuclease</keyword>
<evidence type="ECO:0000313" key="2">
    <source>
        <dbReference type="EMBL" id="PXX73990.1"/>
    </source>
</evidence>
<feature type="domain" description="HNH nuclease" evidence="1">
    <location>
        <begin position="120"/>
        <end position="172"/>
    </location>
</feature>
<keyword evidence="2" id="KW-0378">Hydrolase</keyword>
<dbReference type="Pfam" id="PF14279">
    <property type="entry name" value="HNH_5"/>
    <property type="match status" value="1"/>
</dbReference>
<gene>
    <name evidence="2" type="ORF">DFR34_13614</name>
</gene>
<name>A0A318KDM8_9NEIS</name>
<organism evidence="2 3">
    <name type="scientific">Rivihabitans pingtungensis</name>
    <dbReference type="NCBI Taxonomy" id="1054498"/>
    <lineage>
        <taxon>Bacteria</taxon>
        <taxon>Pseudomonadati</taxon>
        <taxon>Pseudomonadota</taxon>
        <taxon>Betaproteobacteria</taxon>
        <taxon>Neisseriales</taxon>
        <taxon>Aquaspirillaceae</taxon>
        <taxon>Rivihabitans</taxon>
    </lineage>
</organism>
<proteinExistence type="predicted"/>
<dbReference type="SMART" id="SM00507">
    <property type="entry name" value="HNHc"/>
    <property type="match status" value="1"/>
</dbReference>
<comment type="caution">
    <text evidence="2">The sequence shown here is derived from an EMBL/GenBank/DDBJ whole genome shotgun (WGS) entry which is preliminary data.</text>
</comment>
<dbReference type="Proteomes" id="UP000247555">
    <property type="component" value="Unassembled WGS sequence"/>
</dbReference>
<dbReference type="RefSeq" id="WP_110392184.1">
    <property type="nucleotide sequence ID" value="NZ_QJKI01000036.1"/>
</dbReference>
<dbReference type="InterPro" id="IPR036388">
    <property type="entry name" value="WH-like_DNA-bd_sf"/>
</dbReference>
<dbReference type="OrthoDB" id="9179285at2"/>
<evidence type="ECO:0000313" key="3">
    <source>
        <dbReference type="Proteomes" id="UP000247555"/>
    </source>
</evidence>
<dbReference type="Gene3D" id="1.10.30.50">
    <property type="match status" value="1"/>
</dbReference>
<accession>A0A318KDM8</accession>
<dbReference type="GO" id="GO:0004519">
    <property type="term" value="F:endonuclease activity"/>
    <property type="evidence" value="ECO:0007669"/>
    <property type="project" value="UniProtKB-KW"/>
</dbReference>
<keyword evidence="2" id="KW-0255">Endonuclease</keyword>
<dbReference type="CDD" id="cd00085">
    <property type="entry name" value="HNHc"/>
    <property type="match status" value="1"/>
</dbReference>
<reference evidence="2 3" key="1">
    <citation type="submission" date="2018-05" db="EMBL/GenBank/DDBJ databases">
        <title>Genomic Encyclopedia of Type Strains, Phase IV (KMG-IV): sequencing the most valuable type-strain genomes for metagenomic binning, comparative biology and taxonomic classification.</title>
        <authorList>
            <person name="Goeker M."/>
        </authorList>
    </citation>
    <scope>NUCLEOTIDE SEQUENCE [LARGE SCALE GENOMIC DNA]</scope>
    <source>
        <strain evidence="2 3">DSM 29661</strain>
    </source>
</reference>
<dbReference type="InterPro" id="IPR029471">
    <property type="entry name" value="HNH_5"/>
</dbReference>